<dbReference type="EMBL" id="CAJNJQ010002042">
    <property type="protein sequence ID" value="CAE7159457.1"/>
    <property type="molecule type" value="Genomic_DNA"/>
</dbReference>
<protein>
    <submittedName>
        <fullName evidence="2">Uncharacterized protein</fullName>
    </submittedName>
</protein>
<dbReference type="Proteomes" id="UP000663827">
    <property type="component" value="Unassembled WGS sequence"/>
</dbReference>
<proteinExistence type="predicted"/>
<comment type="caution">
    <text evidence="2">The sequence shown here is derived from an EMBL/GenBank/DDBJ whole genome shotgun (WGS) entry which is preliminary data.</text>
</comment>
<evidence type="ECO:0000313" key="3">
    <source>
        <dbReference type="Proteomes" id="UP000663827"/>
    </source>
</evidence>
<gene>
    <name evidence="2" type="ORF">RDB_LOCUS97467</name>
</gene>
<dbReference type="AlphaFoldDB" id="A0A8H3E262"/>
<sequence>MAPSSLPPPSALNWGLTASVFNVGAIYSAQDDKPDGAHGSIAKISAETGGDLPDVPKAMSGGRKSKAVATAVDIDEEDQPVYTKQTGITKRVTRNSKK</sequence>
<evidence type="ECO:0000256" key="1">
    <source>
        <dbReference type="SAM" id="MobiDB-lite"/>
    </source>
</evidence>
<evidence type="ECO:0000313" key="2">
    <source>
        <dbReference type="EMBL" id="CAE7159457.1"/>
    </source>
</evidence>
<feature type="region of interest" description="Disordered" evidence="1">
    <location>
        <begin position="29"/>
        <end position="64"/>
    </location>
</feature>
<name>A0A8H3E262_9AGAM</name>
<reference evidence="2" key="1">
    <citation type="submission" date="2021-01" db="EMBL/GenBank/DDBJ databases">
        <authorList>
            <person name="Kaushik A."/>
        </authorList>
    </citation>
    <scope>NUCLEOTIDE SEQUENCE</scope>
    <source>
        <strain evidence="2">AG5</strain>
    </source>
</reference>
<organism evidence="2 3">
    <name type="scientific">Rhizoctonia solani</name>
    <dbReference type="NCBI Taxonomy" id="456999"/>
    <lineage>
        <taxon>Eukaryota</taxon>
        <taxon>Fungi</taxon>
        <taxon>Dikarya</taxon>
        <taxon>Basidiomycota</taxon>
        <taxon>Agaricomycotina</taxon>
        <taxon>Agaricomycetes</taxon>
        <taxon>Cantharellales</taxon>
        <taxon>Ceratobasidiaceae</taxon>
        <taxon>Rhizoctonia</taxon>
    </lineage>
</organism>
<accession>A0A8H3E262</accession>